<evidence type="ECO:0000313" key="4">
    <source>
        <dbReference type="Proteomes" id="UP000721954"/>
    </source>
</evidence>
<evidence type="ECO:0000256" key="2">
    <source>
        <dbReference type="SAM" id="Phobius"/>
    </source>
</evidence>
<protein>
    <recommendedName>
        <fullName evidence="5">Secreted protein</fullName>
    </recommendedName>
</protein>
<dbReference type="EMBL" id="JAFFZM010000005">
    <property type="protein sequence ID" value="MBO8198650.1"/>
    <property type="molecule type" value="Genomic_DNA"/>
</dbReference>
<feature type="compositionally biased region" description="Low complexity" evidence="1">
    <location>
        <begin position="181"/>
        <end position="206"/>
    </location>
</feature>
<sequence length="274" mass="29748">MDVGVVIGLVFVLAVLIFGTMVTLRAVRAVKRGVERTGAQVRRTAEETMLKARSAQPGPVGEAARIRLQLRSSIDSTRAALEVGAQNDPGLSEAVALLDKLHEHARSLDGELRMLMEREPDHSRIAARLPDARERVRHIKESADSLRFAAQDRARQFDAEGLNALREQIDIESGALRHWTPARPGDDPSAAAPSADGPPAGTGAADRQGEQRQHEPRQGEQRQDGQRQGEQSARPALGPSGQGLDPSLADLTDPTADRRKSTPAFEKRRPRNAS</sequence>
<keyword evidence="4" id="KW-1185">Reference proteome</keyword>
<dbReference type="RefSeq" id="WP_209210375.1">
    <property type="nucleotide sequence ID" value="NZ_JAFFZM010000005.1"/>
</dbReference>
<feature type="transmembrane region" description="Helical" evidence="2">
    <location>
        <begin position="6"/>
        <end position="27"/>
    </location>
</feature>
<evidence type="ECO:0008006" key="5">
    <source>
        <dbReference type="Google" id="ProtNLM"/>
    </source>
</evidence>
<dbReference type="Proteomes" id="UP000721954">
    <property type="component" value="Unassembled WGS sequence"/>
</dbReference>
<name>A0ABS3XTD8_9ACTN</name>
<gene>
    <name evidence="3" type="ORF">JW613_10080</name>
</gene>
<feature type="region of interest" description="Disordered" evidence="1">
    <location>
        <begin position="175"/>
        <end position="274"/>
    </location>
</feature>
<dbReference type="GeneID" id="96258954"/>
<organism evidence="3 4">
    <name type="scientific">Streptomyces smyrnaeus</name>
    <dbReference type="NCBI Taxonomy" id="1387713"/>
    <lineage>
        <taxon>Bacteria</taxon>
        <taxon>Bacillati</taxon>
        <taxon>Actinomycetota</taxon>
        <taxon>Actinomycetes</taxon>
        <taxon>Kitasatosporales</taxon>
        <taxon>Streptomycetaceae</taxon>
        <taxon>Streptomyces</taxon>
    </lineage>
</organism>
<evidence type="ECO:0000313" key="3">
    <source>
        <dbReference type="EMBL" id="MBO8198650.1"/>
    </source>
</evidence>
<keyword evidence="2" id="KW-0472">Membrane</keyword>
<comment type="caution">
    <text evidence="3">The sequence shown here is derived from an EMBL/GenBank/DDBJ whole genome shotgun (WGS) entry which is preliminary data.</text>
</comment>
<keyword evidence="2" id="KW-1133">Transmembrane helix</keyword>
<accession>A0ABS3XTD8</accession>
<keyword evidence="2" id="KW-0812">Transmembrane</keyword>
<reference evidence="3 4" key="1">
    <citation type="submission" date="2021-02" db="EMBL/GenBank/DDBJ databases">
        <title>Streptomyces spirodelae sp. nov., isolated from duckweed.</title>
        <authorList>
            <person name="Saimee Y."/>
            <person name="Duangmal K."/>
        </authorList>
    </citation>
    <scope>NUCLEOTIDE SEQUENCE [LARGE SCALE GENOMIC DNA]</scope>
    <source>
        <strain evidence="3 4">DSM 42105</strain>
    </source>
</reference>
<evidence type="ECO:0000256" key="1">
    <source>
        <dbReference type="SAM" id="MobiDB-lite"/>
    </source>
</evidence>
<feature type="compositionally biased region" description="Basic and acidic residues" evidence="1">
    <location>
        <begin position="207"/>
        <end position="227"/>
    </location>
</feature>
<proteinExistence type="predicted"/>